<dbReference type="SUPFAM" id="SSF51445">
    <property type="entry name" value="(Trans)glycosidases"/>
    <property type="match status" value="1"/>
</dbReference>
<dbReference type="Gene3D" id="2.60.40.1180">
    <property type="entry name" value="Golgi alpha-mannosidase II"/>
    <property type="match status" value="1"/>
</dbReference>
<name>B9XIK2_PEDPL</name>
<dbReference type="PANTHER" id="PTHR43576">
    <property type="entry name" value="ALPHA-L-ARABINOFURANOSIDASE C-RELATED"/>
    <property type="match status" value="1"/>
</dbReference>
<dbReference type="SUPFAM" id="SSF49785">
    <property type="entry name" value="Galactose-binding domain-like"/>
    <property type="match status" value="1"/>
</dbReference>
<dbReference type="InterPro" id="IPR017853">
    <property type="entry name" value="GH"/>
</dbReference>
<sequence length="701" mass="76114">MVLLGVTSSQPARSQANLPVYTDHLVNGFQDWSWAARNLTNTAPVHSGNNSIRVSAMGGQALYIHHGDFNTALYTNLSFWINGGASGGQPLQISGILGDTAQSPTNLPTLPTNSWQQLSIPLTALGIANKPNCTGFWIQHKGGSNTNDFFVDDIQFVAKAAPVLTHISVNANQAVRSVDPRLFGLNTAIWDGNFDTPETLSLLREMGCLTLRFPGGSLSDEYHWATGKSLTNTWSWATSFINFVHIATNLGANVFITVNYGTGTPTEAANWVRSANVTNHYGFKYWEVGNEVYGTWETDSNSSPNDAFTYATRAKSYIQQMKAVDPTIKVGVVAAPGEASYVNGNATHSAYNPRTGQTNYGWTPVLLATLKSLNVTPDFVVHHRYPEYTGQESDPTLLQDSVGWAADAADLRQQINDYFGTSGTNIELVCTENNSNSGDQGKQSVSLVNALYYADSLGQLMKTELNSLVWWDLRNGNDTKGSMDPVLYGWRLYGDLGMIGNLTNRYPPFYAAKTMQYFARPGDTVLNAASDYSLLAAYAVRRASGALTLLVINKDPVGSFPAQIMVNGFNPSSAATITSYGIPQDNAAQSGTVSQDLARTNFSSAGTNFNFTFPPYSLTLFTLAPTAPKLIVLPQPAQSGSFVFQLQGQAGVRYSLQYSTDLTTWNTISTNTMAGSSTNLTNAINPSLQMQLWRTAWQSQP</sequence>
<organism evidence="1 2">
    <name type="scientific">Pedosphaera parvula (strain Ellin514)</name>
    <dbReference type="NCBI Taxonomy" id="320771"/>
    <lineage>
        <taxon>Bacteria</taxon>
        <taxon>Pseudomonadati</taxon>
        <taxon>Verrucomicrobiota</taxon>
        <taxon>Pedosphaerae</taxon>
        <taxon>Pedosphaerales</taxon>
        <taxon>Pedosphaeraceae</taxon>
        <taxon>Pedosphaera</taxon>
    </lineage>
</organism>
<evidence type="ECO:0000313" key="1">
    <source>
        <dbReference type="EMBL" id="EEF60265.1"/>
    </source>
</evidence>
<evidence type="ECO:0000313" key="2">
    <source>
        <dbReference type="Proteomes" id="UP000003688"/>
    </source>
</evidence>
<dbReference type="STRING" id="320771.Cflav_PD2961"/>
<proteinExistence type="predicted"/>
<reference evidence="1 2" key="1">
    <citation type="journal article" date="2011" name="J. Bacteriol.">
        <title>Genome sequence of 'Pedosphaera parvula' Ellin514, an aerobic Verrucomicrobial isolate from pasture soil.</title>
        <authorList>
            <person name="Kant R."/>
            <person name="van Passel M.W."/>
            <person name="Sangwan P."/>
            <person name="Palva A."/>
            <person name="Lucas S."/>
            <person name="Copeland A."/>
            <person name="Lapidus A."/>
            <person name="Glavina Del Rio T."/>
            <person name="Dalin E."/>
            <person name="Tice H."/>
            <person name="Bruce D."/>
            <person name="Goodwin L."/>
            <person name="Pitluck S."/>
            <person name="Chertkov O."/>
            <person name="Larimer F.W."/>
            <person name="Land M.L."/>
            <person name="Hauser L."/>
            <person name="Brettin T.S."/>
            <person name="Detter J.C."/>
            <person name="Han S."/>
            <person name="de Vos W.M."/>
            <person name="Janssen P.H."/>
            <person name="Smidt H."/>
        </authorList>
    </citation>
    <scope>NUCLEOTIDE SEQUENCE [LARGE SCALE GENOMIC DNA]</scope>
    <source>
        <strain evidence="1 2">Ellin514</strain>
    </source>
</reference>
<dbReference type="EMBL" id="ABOX02000018">
    <property type="protein sequence ID" value="EEF60265.1"/>
    <property type="molecule type" value="Genomic_DNA"/>
</dbReference>
<comment type="caution">
    <text evidence="1">The sequence shown here is derived from an EMBL/GenBank/DDBJ whole genome shotgun (WGS) entry which is preliminary data.</text>
</comment>
<accession>B9XIK2</accession>
<dbReference type="InterPro" id="IPR013780">
    <property type="entry name" value="Glyco_hydro_b"/>
</dbReference>
<dbReference type="PANTHER" id="PTHR43576:SF3">
    <property type="entry name" value="ALPHA-L-ARABINOFURANOSIDASE C"/>
    <property type="match status" value="1"/>
</dbReference>
<dbReference type="InterPro" id="IPR008979">
    <property type="entry name" value="Galactose-bd-like_sf"/>
</dbReference>
<keyword evidence="2" id="KW-1185">Reference proteome</keyword>
<dbReference type="Gene3D" id="3.20.20.80">
    <property type="entry name" value="Glycosidases"/>
    <property type="match status" value="1"/>
</dbReference>
<protein>
    <submittedName>
        <fullName evidence="1">Alpha-L-arabinofuranosidase-like protein</fullName>
    </submittedName>
</protein>
<gene>
    <name evidence="1" type="ORF">Cflav_PD2961</name>
</gene>
<dbReference type="GO" id="GO:0000272">
    <property type="term" value="P:polysaccharide catabolic process"/>
    <property type="evidence" value="ECO:0007669"/>
    <property type="project" value="TreeGrafter"/>
</dbReference>
<dbReference type="Proteomes" id="UP000003688">
    <property type="component" value="Unassembled WGS sequence"/>
</dbReference>
<dbReference type="AlphaFoldDB" id="B9XIK2"/>
<dbReference type="Gene3D" id="2.60.120.430">
    <property type="entry name" value="Galactose-binding lectin"/>
    <property type="match status" value="1"/>
</dbReference>